<evidence type="ECO:0000313" key="1">
    <source>
        <dbReference type="EMBL" id="XAO75418.1"/>
    </source>
</evidence>
<dbReference type="EMBL" id="CP154834">
    <property type="protein sequence ID" value="XAO75418.1"/>
    <property type="molecule type" value="Genomic_DNA"/>
</dbReference>
<gene>
    <name evidence="1" type="ORF">AAFP95_05640</name>
</gene>
<accession>A0AAU6WS54</accession>
<reference evidence="1 2" key="1">
    <citation type="submission" date="2024-04" db="EMBL/GenBank/DDBJ databases">
        <title>Genome sequencing and assembly of rice foliar adapted Chryseobacterium endophyticum OsEnb-ALM-A6.</title>
        <authorList>
            <person name="Kumar S."/>
            <person name="Javed M."/>
            <person name="Chouhan V."/>
            <person name="Charishma K."/>
            <person name="Patel A."/>
            <person name="Kumar M."/>
            <person name="Sahu K.P."/>
            <person name="Kumar A."/>
        </authorList>
    </citation>
    <scope>NUCLEOTIDE SEQUENCE [LARGE SCALE GENOMIC DNA]</scope>
    <source>
        <strain evidence="1 2">OsEnb-ALM-A6</strain>
    </source>
</reference>
<name>A0AAU6WS54_9FLAO</name>
<dbReference type="Proteomes" id="UP001463665">
    <property type="component" value="Chromosome"/>
</dbReference>
<dbReference type="AlphaFoldDB" id="A0AAU6WS54"/>
<evidence type="ECO:0000313" key="2">
    <source>
        <dbReference type="Proteomes" id="UP001463665"/>
    </source>
</evidence>
<dbReference type="Pfam" id="PF14103">
    <property type="entry name" value="DUF4276"/>
    <property type="match status" value="1"/>
</dbReference>
<keyword evidence="2" id="KW-1185">Reference proteome</keyword>
<proteinExistence type="predicted"/>
<sequence>MVKIFIEGDQPQNSFFTVKPGRENMVVASFVETDFRKAFRILFQQVISSDVYPKIVIETIGTISPTEEYKLILKKELEEDVFSCLLLDLDGNKTEKSKRIDNNWKDLDSNKIYFFVQEMESWILSQPDTFISYFDEKIGRNNKQPLEIEKYKHYYTADFESIDKPCDKLYDFIKYYWKQKYHKTQIAPKLIQRLSLIQLTKDFPDAKSIVERINQK</sequence>
<dbReference type="RefSeq" id="WP_345767135.1">
    <property type="nucleotide sequence ID" value="NZ_CP154834.1"/>
</dbReference>
<dbReference type="InterPro" id="IPR025455">
    <property type="entry name" value="DUF4276"/>
</dbReference>
<protein>
    <submittedName>
        <fullName evidence="1">DUF4276 family protein</fullName>
    </submittedName>
</protein>
<organism evidence="1 2">
    <name type="scientific">Chryseobacterium endophyticum</name>
    <dbReference type="NCBI Taxonomy" id="1854762"/>
    <lineage>
        <taxon>Bacteria</taxon>
        <taxon>Pseudomonadati</taxon>
        <taxon>Bacteroidota</taxon>
        <taxon>Flavobacteriia</taxon>
        <taxon>Flavobacteriales</taxon>
        <taxon>Weeksellaceae</taxon>
        <taxon>Chryseobacterium group</taxon>
        <taxon>Chryseobacterium</taxon>
    </lineage>
</organism>